<organism evidence="2 3">
    <name type="scientific">Virgisporangium ochraceum</name>
    <dbReference type="NCBI Taxonomy" id="65505"/>
    <lineage>
        <taxon>Bacteria</taxon>
        <taxon>Bacillati</taxon>
        <taxon>Actinomycetota</taxon>
        <taxon>Actinomycetes</taxon>
        <taxon>Micromonosporales</taxon>
        <taxon>Micromonosporaceae</taxon>
        <taxon>Virgisporangium</taxon>
    </lineage>
</organism>
<dbReference type="AlphaFoldDB" id="A0A8J3ZLP6"/>
<protein>
    <recommendedName>
        <fullName evidence="4">Pecanex-like protein 1</fullName>
    </recommendedName>
</protein>
<dbReference type="EMBL" id="BOPH01000001">
    <property type="protein sequence ID" value="GIJ65257.1"/>
    <property type="molecule type" value="Genomic_DNA"/>
</dbReference>
<feature type="region of interest" description="Disordered" evidence="1">
    <location>
        <begin position="39"/>
        <end position="140"/>
    </location>
</feature>
<evidence type="ECO:0000313" key="3">
    <source>
        <dbReference type="Proteomes" id="UP000635606"/>
    </source>
</evidence>
<dbReference type="Proteomes" id="UP000635606">
    <property type="component" value="Unassembled WGS sequence"/>
</dbReference>
<proteinExistence type="predicted"/>
<comment type="caution">
    <text evidence="2">The sequence shown here is derived from an EMBL/GenBank/DDBJ whole genome shotgun (WGS) entry which is preliminary data.</text>
</comment>
<reference evidence="2" key="1">
    <citation type="submission" date="2021-01" db="EMBL/GenBank/DDBJ databases">
        <title>Whole genome shotgun sequence of Virgisporangium ochraceum NBRC 16418.</title>
        <authorList>
            <person name="Komaki H."/>
            <person name="Tamura T."/>
        </authorList>
    </citation>
    <scope>NUCLEOTIDE SEQUENCE</scope>
    <source>
        <strain evidence="2">NBRC 16418</strain>
    </source>
</reference>
<evidence type="ECO:0000313" key="2">
    <source>
        <dbReference type="EMBL" id="GIJ65257.1"/>
    </source>
</evidence>
<evidence type="ECO:0008006" key="4">
    <source>
        <dbReference type="Google" id="ProtNLM"/>
    </source>
</evidence>
<sequence>MRQRSAHSSTPPYKNKRVLALLAAVVVCGGLLTVTQVSNAGTNGWNWGKRRPSLPACPPANAGGATQSGSASPTGSASNNGVTVTNQNGRPVRQYRNDDNPGQQIRGGDRNRNPRPSCTPTTPANGSASPSSSSTTPPLEVLATDCSDSRLQAHTGFQDGNRCVSTSIGEVAELAKNATAMITQFPTGGVNANQAFTLRVSSRNVIRDRFLAAGAGGYYRETALLNAQGFVRGHLHVGCRVVNNTNEAPSPVRSDFFVAIEDGAGSDTPDQINVNVTGLPRAGTAVCAVWAGDGTHKTPSSQFANQQPAFDVVKFVVR</sequence>
<accession>A0A8J3ZLP6</accession>
<feature type="compositionally biased region" description="Low complexity" evidence="1">
    <location>
        <begin position="119"/>
        <end position="138"/>
    </location>
</feature>
<evidence type="ECO:0000256" key="1">
    <source>
        <dbReference type="SAM" id="MobiDB-lite"/>
    </source>
</evidence>
<feature type="compositionally biased region" description="Polar residues" evidence="1">
    <location>
        <begin position="64"/>
        <end position="89"/>
    </location>
</feature>
<gene>
    <name evidence="2" type="ORF">Voc01_001740</name>
</gene>
<keyword evidence="3" id="KW-1185">Reference proteome</keyword>
<name>A0A8J3ZLP6_9ACTN</name>